<dbReference type="GO" id="GO:0005886">
    <property type="term" value="C:plasma membrane"/>
    <property type="evidence" value="ECO:0007669"/>
    <property type="project" value="UniProtKB-SubCell"/>
</dbReference>
<keyword evidence="6" id="KW-1133">Transmembrane helix</keyword>
<evidence type="ECO:0000259" key="8">
    <source>
        <dbReference type="PROSITE" id="PS50192"/>
    </source>
</evidence>
<dbReference type="PROSITE" id="PS50111">
    <property type="entry name" value="CHEMOTAXIS_TRANSDUC_2"/>
    <property type="match status" value="1"/>
</dbReference>
<dbReference type="SUPFAM" id="SSF58104">
    <property type="entry name" value="Methyl-accepting chemotaxis protein (MCP) signaling domain"/>
    <property type="match status" value="1"/>
</dbReference>
<dbReference type="InterPro" id="IPR000727">
    <property type="entry name" value="T_SNARE_dom"/>
</dbReference>
<dbReference type="InterPro" id="IPR004089">
    <property type="entry name" value="MCPsignal_dom"/>
</dbReference>
<dbReference type="EMBL" id="JAHLFE010000058">
    <property type="protein sequence ID" value="MBU3843835.1"/>
    <property type="molecule type" value="Genomic_DNA"/>
</dbReference>
<dbReference type="AlphaFoldDB" id="A0A948WXH9"/>
<sequence>MRKLGIVRSLYVGFGVLMSLMLIITLIAVVRIASIDSSLSDVNDNYAVKQRHAIDMRGAVHDSAIALRDAVLAFDDSSRLEHLQVIRNLREVYTKAFSSLGRIYTNSTYHTPQELQLYKNLQAIDARATKSTNDTIRAIENNDLLQARTILNNVASQDYTDWLADINAFINFQERNSQIGVSYVRSASSNLLLIMIVATVISLLAGFIIGYNVIKNMKSVIGGSPEKAVCLIKQFAQGDLTIRVDSKYKNSILDSINVMAEQLSGVMQNISQMSARLSESSASLSDLARDNTNFTTMQKQETQKGGDAINNLMSGVSNVSDLANNAVQSSDVAKEETQKGDDEVRTTIESINGLAMQVDNVSEVIVKLNTDSQEIGKVVQIIAEIAEQTNLLALNAAIEAARAGEHGRGFAVVADEVRGLAQRTKDSTNGIIDLIKSNQEHTQRAVDAMSASREQATHSVEQAQKAGDSLNQINSTMGDINSMNANIAHAAQEQTSILTDVNSNFMQITQMAEKALSNSQDMAQLSNELTTQANNLQRIISSFKIN</sequence>
<accession>A0A948WXH9</accession>
<dbReference type="CDD" id="cd19411">
    <property type="entry name" value="MCP2201-like_sensor"/>
    <property type="match status" value="1"/>
</dbReference>
<feature type="transmembrane region" description="Helical" evidence="6">
    <location>
        <begin position="191"/>
        <end position="214"/>
    </location>
</feature>
<feature type="domain" description="T-SNARE coiled-coil homology" evidence="8">
    <location>
        <begin position="460"/>
        <end position="522"/>
    </location>
</feature>
<evidence type="ECO:0000256" key="2">
    <source>
        <dbReference type="ARBA" id="ARBA00022519"/>
    </source>
</evidence>
<dbReference type="InterPro" id="IPR004090">
    <property type="entry name" value="Chemotax_Me-accpt_rcpt"/>
</dbReference>
<evidence type="ECO:0000256" key="5">
    <source>
        <dbReference type="PROSITE-ProRule" id="PRU00284"/>
    </source>
</evidence>
<keyword evidence="6" id="KW-0812">Transmembrane</keyword>
<dbReference type="GO" id="GO:0006935">
    <property type="term" value="P:chemotaxis"/>
    <property type="evidence" value="ECO:0007669"/>
    <property type="project" value="InterPro"/>
</dbReference>
<keyword evidence="2" id="KW-1003">Cell membrane</keyword>
<dbReference type="Pfam" id="PF12729">
    <property type="entry name" value="4HB_MCP_1"/>
    <property type="match status" value="1"/>
</dbReference>
<dbReference type="FunFam" id="1.10.287.950:FF:000001">
    <property type="entry name" value="Methyl-accepting chemotaxis sensory transducer"/>
    <property type="match status" value="1"/>
</dbReference>
<feature type="domain" description="Methyl-accepting transducer" evidence="7">
    <location>
        <begin position="273"/>
        <end position="509"/>
    </location>
</feature>
<evidence type="ECO:0000259" key="7">
    <source>
        <dbReference type="PROSITE" id="PS50111"/>
    </source>
</evidence>
<reference evidence="9" key="2">
    <citation type="submission" date="2021-04" db="EMBL/GenBank/DDBJ databases">
        <authorList>
            <person name="Gilroy R."/>
        </authorList>
    </citation>
    <scope>NUCLEOTIDE SEQUENCE</scope>
    <source>
        <strain evidence="9">378</strain>
    </source>
</reference>
<reference evidence="9" key="1">
    <citation type="journal article" date="2021" name="PeerJ">
        <title>Extensive microbial diversity within the chicken gut microbiome revealed by metagenomics and culture.</title>
        <authorList>
            <person name="Gilroy R."/>
            <person name="Ravi A."/>
            <person name="Getino M."/>
            <person name="Pursley I."/>
            <person name="Horton D.L."/>
            <person name="Alikhan N.F."/>
            <person name="Baker D."/>
            <person name="Gharbi K."/>
            <person name="Hall N."/>
            <person name="Watson M."/>
            <person name="Adriaenssens E.M."/>
            <person name="Foster-Nyarko E."/>
            <person name="Jarju S."/>
            <person name="Secka A."/>
            <person name="Antonio M."/>
            <person name="Oren A."/>
            <person name="Chaudhuri R.R."/>
            <person name="La Ragione R."/>
            <person name="Hildebrand F."/>
            <person name="Pallen M.J."/>
        </authorList>
    </citation>
    <scope>NUCLEOTIDE SEQUENCE</scope>
    <source>
        <strain evidence="9">378</strain>
    </source>
</reference>
<gene>
    <name evidence="9" type="ORF">H9847_03035</name>
</gene>
<comment type="similarity">
    <text evidence="4">Belongs to the methyl-accepting chemotaxis (MCP) protein family.</text>
</comment>
<dbReference type="PROSITE" id="PS50192">
    <property type="entry name" value="T_SNARE"/>
    <property type="match status" value="1"/>
</dbReference>
<proteinExistence type="inferred from homology"/>
<dbReference type="Pfam" id="PF00015">
    <property type="entry name" value="MCPsignal"/>
    <property type="match status" value="1"/>
</dbReference>
<dbReference type="InterPro" id="IPR047347">
    <property type="entry name" value="YvaQ-like_sensor"/>
</dbReference>
<organism evidence="9 10">
    <name type="scientific">Candidatus Anaerobiospirillum pullicola</name>
    <dbReference type="NCBI Taxonomy" id="2838451"/>
    <lineage>
        <taxon>Bacteria</taxon>
        <taxon>Pseudomonadati</taxon>
        <taxon>Pseudomonadota</taxon>
        <taxon>Gammaproteobacteria</taxon>
        <taxon>Aeromonadales</taxon>
        <taxon>Succinivibrionaceae</taxon>
        <taxon>Anaerobiospirillum</taxon>
    </lineage>
</organism>
<dbReference type="GO" id="GO:0004888">
    <property type="term" value="F:transmembrane signaling receptor activity"/>
    <property type="evidence" value="ECO:0007669"/>
    <property type="project" value="InterPro"/>
</dbReference>
<evidence type="ECO:0000313" key="10">
    <source>
        <dbReference type="Proteomes" id="UP000733611"/>
    </source>
</evidence>
<feature type="transmembrane region" description="Helical" evidence="6">
    <location>
        <begin position="12"/>
        <end position="33"/>
    </location>
</feature>
<dbReference type="InterPro" id="IPR024478">
    <property type="entry name" value="HlyB_4HB_MCP"/>
</dbReference>
<protein>
    <submittedName>
        <fullName evidence="9">Methyl-accepting chemotaxis protein</fullName>
    </submittedName>
</protein>
<keyword evidence="3 5" id="KW-0807">Transducer</keyword>
<comment type="subcellular location">
    <subcellularLocation>
        <location evidence="1">Cell inner membrane</location>
        <topology evidence="1">Multi-pass membrane protein</topology>
    </subcellularLocation>
</comment>
<comment type="caution">
    <text evidence="9">The sequence shown here is derived from an EMBL/GenBank/DDBJ whole genome shotgun (WGS) entry which is preliminary data.</text>
</comment>
<name>A0A948WXH9_9GAMM</name>
<evidence type="ECO:0000256" key="6">
    <source>
        <dbReference type="SAM" id="Phobius"/>
    </source>
</evidence>
<evidence type="ECO:0000313" key="9">
    <source>
        <dbReference type="EMBL" id="MBU3843835.1"/>
    </source>
</evidence>
<evidence type="ECO:0000256" key="4">
    <source>
        <dbReference type="ARBA" id="ARBA00029447"/>
    </source>
</evidence>
<evidence type="ECO:0000256" key="3">
    <source>
        <dbReference type="ARBA" id="ARBA00023224"/>
    </source>
</evidence>
<dbReference type="Gene3D" id="1.10.287.950">
    <property type="entry name" value="Methyl-accepting chemotaxis protein"/>
    <property type="match status" value="1"/>
</dbReference>
<dbReference type="PANTHER" id="PTHR32089:SF120">
    <property type="entry name" value="METHYL-ACCEPTING CHEMOTAXIS PROTEIN TLPQ"/>
    <property type="match status" value="1"/>
</dbReference>
<dbReference type="GO" id="GO:0007165">
    <property type="term" value="P:signal transduction"/>
    <property type="evidence" value="ECO:0007669"/>
    <property type="project" value="UniProtKB-KW"/>
</dbReference>
<dbReference type="CDD" id="cd11386">
    <property type="entry name" value="MCP_signal"/>
    <property type="match status" value="1"/>
</dbReference>
<dbReference type="PANTHER" id="PTHR32089">
    <property type="entry name" value="METHYL-ACCEPTING CHEMOTAXIS PROTEIN MCPB"/>
    <property type="match status" value="1"/>
</dbReference>
<dbReference type="SMART" id="SM00283">
    <property type="entry name" value="MA"/>
    <property type="match status" value="1"/>
</dbReference>
<keyword evidence="6" id="KW-0472">Membrane</keyword>
<evidence type="ECO:0000256" key="1">
    <source>
        <dbReference type="ARBA" id="ARBA00004429"/>
    </source>
</evidence>
<dbReference type="Proteomes" id="UP000733611">
    <property type="component" value="Unassembled WGS sequence"/>
</dbReference>
<dbReference type="PRINTS" id="PR00260">
    <property type="entry name" value="CHEMTRNSDUCR"/>
</dbReference>
<keyword evidence="2" id="KW-0997">Cell inner membrane</keyword>